<dbReference type="EMBL" id="CAADHY010000015">
    <property type="protein sequence ID" value="VFR20983.1"/>
    <property type="molecule type" value="Genomic_DNA"/>
</dbReference>
<evidence type="ECO:0000313" key="10">
    <source>
        <dbReference type="EMBL" id="VFR89223.1"/>
    </source>
</evidence>
<evidence type="ECO:0000313" key="6">
    <source>
        <dbReference type="EMBL" id="VFR20983.1"/>
    </source>
</evidence>
<keyword evidence="2" id="KW-0805">Transcription regulation</keyword>
<accession>A0A484P5H0</accession>
<dbReference type="Gene3D" id="3.40.190.10">
    <property type="entry name" value="Periplasmic binding protein-like II"/>
    <property type="match status" value="2"/>
</dbReference>
<dbReference type="SUPFAM" id="SSF46785">
    <property type="entry name" value="Winged helix' DNA-binding domain"/>
    <property type="match status" value="1"/>
</dbReference>
<evidence type="ECO:0000313" key="7">
    <source>
        <dbReference type="EMBL" id="VFR37971.1"/>
    </source>
</evidence>
<evidence type="ECO:0000256" key="3">
    <source>
        <dbReference type="ARBA" id="ARBA00023125"/>
    </source>
</evidence>
<dbReference type="InterPro" id="IPR036390">
    <property type="entry name" value="WH_DNA-bd_sf"/>
</dbReference>
<dbReference type="Pfam" id="PF00126">
    <property type="entry name" value="HTH_1"/>
    <property type="match status" value="1"/>
</dbReference>
<dbReference type="PRINTS" id="PR00039">
    <property type="entry name" value="HTHLYSR"/>
</dbReference>
<dbReference type="EMBL" id="CAADIP010000054">
    <property type="protein sequence ID" value="VFR97900.1"/>
    <property type="molecule type" value="Genomic_DNA"/>
</dbReference>
<comment type="similarity">
    <text evidence="1">Belongs to the LysR transcriptional regulatory family.</text>
</comment>
<dbReference type="GO" id="GO:0003700">
    <property type="term" value="F:DNA-binding transcription factor activity"/>
    <property type="evidence" value="ECO:0007669"/>
    <property type="project" value="InterPro"/>
</dbReference>
<dbReference type="Pfam" id="PF03466">
    <property type="entry name" value="LysR_substrate"/>
    <property type="match status" value="1"/>
</dbReference>
<evidence type="ECO:0000313" key="11">
    <source>
        <dbReference type="EMBL" id="VFR89854.1"/>
    </source>
</evidence>
<keyword evidence="3" id="KW-0238">DNA-binding</keyword>
<dbReference type="PANTHER" id="PTHR30537">
    <property type="entry name" value="HTH-TYPE TRANSCRIPTIONAL REGULATOR"/>
    <property type="match status" value="1"/>
</dbReference>
<evidence type="ECO:0000259" key="5">
    <source>
        <dbReference type="PROSITE" id="PS50931"/>
    </source>
</evidence>
<dbReference type="PROSITE" id="PS50931">
    <property type="entry name" value="HTH_LYSR"/>
    <property type="match status" value="1"/>
</dbReference>
<dbReference type="SUPFAM" id="SSF53850">
    <property type="entry name" value="Periplasmic binding protein-like II"/>
    <property type="match status" value="1"/>
</dbReference>
<dbReference type="GO" id="GO:0043565">
    <property type="term" value="F:sequence-specific DNA binding"/>
    <property type="evidence" value="ECO:0007669"/>
    <property type="project" value="TreeGrafter"/>
</dbReference>
<dbReference type="EMBL" id="CAADID010000009">
    <property type="protein sequence ID" value="VFR62618.1"/>
    <property type="molecule type" value="Genomic_DNA"/>
</dbReference>
<dbReference type="PANTHER" id="PTHR30537:SF26">
    <property type="entry name" value="GLYCINE CLEAVAGE SYSTEM TRANSCRIPTIONAL ACTIVATOR"/>
    <property type="match status" value="1"/>
</dbReference>
<evidence type="ECO:0000313" key="13">
    <source>
        <dbReference type="EMBL" id="VFS29227.1"/>
    </source>
</evidence>
<evidence type="ECO:0000313" key="9">
    <source>
        <dbReference type="EMBL" id="VFR62618.1"/>
    </source>
</evidence>
<dbReference type="EMBL" id="CAADIK010000071">
    <property type="protein sequence ID" value="VFR89223.1"/>
    <property type="molecule type" value="Genomic_DNA"/>
</dbReference>
<dbReference type="EMBL" id="CAADIZ010000050">
    <property type="protein sequence ID" value="VFS29227.1"/>
    <property type="molecule type" value="Genomic_DNA"/>
</dbReference>
<dbReference type="InterPro" id="IPR000847">
    <property type="entry name" value="LysR_HTH_N"/>
</dbReference>
<name>A0A484P5H0_9ZZZZ</name>
<sequence length="316" mass="34608">MPMTTLPSTTALRCLDASARLLSFTRAARELHLTQSAVSHHILQLEQLLGVPLFVRRHGGLDLTAAGQSYWKDIAQVLRHLERATESISATGGRGGMLNLSVSSTLANHWLMPRLHAFVTAHPDITLNLSTRVGPIDFTTSNEDASIEFSPGPQPGLEARLVMPLVLRPYISQHALRDFDPALAKRRKPALSKAQLAALFTAHRLISRTTVPEAWESWLAAAGLAGAVPEDHFHKGPRYALMSMAYNGVIGSLGIALLPRYITHGAVATGQLVCLSDTGWTAPRAYYLRWPSNRAEPQVLRTFSDWVTGLRQDSDT</sequence>
<dbReference type="FunFam" id="1.10.10.10:FF:000001">
    <property type="entry name" value="LysR family transcriptional regulator"/>
    <property type="match status" value="1"/>
</dbReference>
<evidence type="ECO:0000256" key="4">
    <source>
        <dbReference type="ARBA" id="ARBA00023163"/>
    </source>
</evidence>
<keyword evidence="4" id="KW-0804">Transcription</keyword>
<evidence type="ECO:0000313" key="12">
    <source>
        <dbReference type="EMBL" id="VFR97900.1"/>
    </source>
</evidence>
<dbReference type="EMBL" id="CAADIO010000019">
    <property type="protein sequence ID" value="VFR89854.1"/>
    <property type="molecule type" value="Genomic_DNA"/>
</dbReference>
<protein>
    <submittedName>
        <fullName evidence="6">Transcriptional regulator, LysR family</fullName>
    </submittedName>
</protein>
<dbReference type="InterPro" id="IPR005119">
    <property type="entry name" value="LysR_subst-bd"/>
</dbReference>
<dbReference type="InterPro" id="IPR058163">
    <property type="entry name" value="LysR-type_TF_proteobact-type"/>
</dbReference>
<evidence type="ECO:0000256" key="1">
    <source>
        <dbReference type="ARBA" id="ARBA00009437"/>
    </source>
</evidence>
<organism evidence="6">
    <name type="scientific">plant metagenome</name>
    <dbReference type="NCBI Taxonomy" id="1297885"/>
    <lineage>
        <taxon>unclassified sequences</taxon>
        <taxon>metagenomes</taxon>
        <taxon>organismal metagenomes</taxon>
    </lineage>
</organism>
<dbReference type="EMBL" id="CAADIG010000004">
    <property type="protein sequence ID" value="VFR37971.1"/>
    <property type="molecule type" value="Genomic_DNA"/>
</dbReference>
<dbReference type="InterPro" id="IPR036388">
    <property type="entry name" value="WH-like_DNA-bd_sf"/>
</dbReference>
<dbReference type="EMBL" id="CAADII010000008">
    <property type="protein sequence ID" value="VFR53283.1"/>
    <property type="molecule type" value="Genomic_DNA"/>
</dbReference>
<dbReference type="AlphaFoldDB" id="A0A484P5H0"/>
<dbReference type="GO" id="GO:0006351">
    <property type="term" value="P:DNA-templated transcription"/>
    <property type="evidence" value="ECO:0007669"/>
    <property type="project" value="TreeGrafter"/>
</dbReference>
<proteinExistence type="inferred from homology"/>
<dbReference type="Gene3D" id="1.10.10.10">
    <property type="entry name" value="Winged helix-like DNA-binding domain superfamily/Winged helix DNA-binding domain"/>
    <property type="match status" value="1"/>
</dbReference>
<evidence type="ECO:0000256" key="2">
    <source>
        <dbReference type="ARBA" id="ARBA00023015"/>
    </source>
</evidence>
<feature type="domain" description="HTH lysR-type" evidence="5">
    <location>
        <begin position="7"/>
        <end position="64"/>
    </location>
</feature>
<gene>
    <name evidence="6" type="ORF">AMP9_3852</name>
    <name evidence="7" type="ORF">ANT2_3793</name>
    <name evidence="9" type="ORF">ANT3_3795</name>
    <name evidence="8" type="ORF">BRI6_3920</name>
    <name evidence="10" type="ORF">BRI9_3980</name>
    <name evidence="12" type="ORF">IVO3_3979</name>
    <name evidence="11" type="ORF">RAN3_3803</name>
    <name evidence="13" type="ORF">RAN7_3911</name>
</gene>
<evidence type="ECO:0000313" key="8">
    <source>
        <dbReference type="EMBL" id="VFR53283.1"/>
    </source>
</evidence>
<reference evidence="6" key="1">
    <citation type="submission" date="2019-03" db="EMBL/GenBank/DDBJ databases">
        <authorList>
            <person name="Danneels B."/>
        </authorList>
    </citation>
    <scope>NUCLEOTIDE SEQUENCE</scope>
</reference>